<geneLocation type="mitochondrion" evidence="2"/>
<evidence type="ECO:0000313" key="3">
    <source>
        <dbReference type="Proteomes" id="UP001374535"/>
    </source>
</evidence>
<evidence type="ECO:0000313" key="2">
    <source>
        <dbReference type="EMBL" id="WVZ26838.1"/>
    </source>
</evidence>
<sequence length="117" mass="13383">MFGRACRHQIIRCFKVVIVAASPLTTPSLSRARVSRGWAPRPLRYEDCPGRALHGSANLHFDFHEIFGLNPGHCDLMGGRRVVFCQKSILYRSHRISPYNLLLVVWKGNDMRWTGFS</sequence>
<proteinExistence type="predicted"/>
<protein>
    <submittedName>
        <fullName evidence="2">Uncharacterized protein</fullName>
    </submittedName>
</protein>
<reference evidence="2 3" key="1">
    <citation type="journal article" date="2023" name="Life. Sci Alliance">
        <title>Evolutionary insights into 3D genome organization and epigenetic landscape of Vigna mungo.</title>
        <authorList>
            <person name="Junaid A."/>
            <person name="Singh B."/>
            <person name="Bhatia S."/>
        </authorList>
    </citation>
    <scope>NUCLEOTIDE SEQUENCE [LARGE SCALE GENOMIC DNA]</scope>
    <source>
        <strain evidence="2">Urdbean</strain>
    </source>
</reference>
<dbReference type="EMBL" id="CP144691">
    <property type="protein sequence ID" value="WVY93509.1"/>
    <property type="molecule type" value="Genomic_DNA"/>
</dbReference>
<gene>
    <name evidence="2" type="ORF">V8G54_000226</name>
    <name evidence="1" type="ORF">V8G54_032597</name>
</gene>
<evidence type="ECO:0000313" key="1">
    <source>
        <dbReference type="EMBL" id="WVY93509.1"/>
    </source>
</evidence>
<dbReference type="Proteomes" id="UP001374535">
    <property type="component" value="Mitochondrion MT"/>
</dbReference>
<dbReference type="EMBL" id="CP144701">
    <property type="protein sequence ID" value="WVZ26838.1"/>
    <property type="molecule type" value="Genomic_DNA"/>
</dbReference>
<reference evidence="2" key="2">
    <citation type="submission" date="2024-01" db="EMBL/GenBank/DDBJ databases">
        <authorList>
            <person name="Junaid A."/>
            <person name="Bhatia S."/>
        </authorList>
    </citation>
    <scope>NUCLEOTIDE SEQUENCE</scope>
    <source>
        <strain evidence="2">Urdbean</strain>
        <tissue evidence="2">Leaf</tissue>
    </source>
</reference>
<dbReference type="AlphaFoldDB" id="A0AAQ3SFF3"/>
<keyword evidence="3" id="KW-1185">Reference proteome</keyword>
<keyword evidence="2" id="KW-0496">Mitochondrion</keyword>
<feature type="non-terminal residue" evidence="2">
    <location>
        <position position="117"/>
    </location>
</feature>
<name>A0AAQ3SFF3_VIGMU</name>
<accession>A0AAQ3SFF3</accession>
<dbReference type="Proteomes" id="UP001374535">
    <property type="component" value="Chromosome 10"/>
</dbReference>
<organism evidence="2 3">
    <name type="scientific">Vigna mungo</name>
    <name type="common">Black gram</name>
    <name type="synonym">Phaseolus mungo</name>
    <dbReference type="NCBI Taxonomy" id="3915"/>
    <lineage>
        <taxon>Eukaryota</taxon>
        <taxon>Viridiplantae</taxon>
        <taxon>Streptophyta</taxon>
        <taxon>Embryophyta</taxon>
        <taxon>Tracheophyta</taxon>
        <taxon>Spermatophyta</taxon>
        <taxon>Magnoliopsida</taxon>
        <taxon>eudicotyledons</taxon>
        <taxon>Gunneridae</taxon>
        <taxon>Pentapetalae</taxon>
        <taxon>rosids</taxon>
        <taxon>fabids</taxon>
        <taxon>Fabales</taxon>
        <taxon>Fabaceae</taxon>
        <taxon>Papilionoideae</taxon>
        <taxon>50 kb inversion clade</taxon>
        <taxon>NPAAA clade</taxon>
        <taxon>indigoferoid/millettioid clade</taxon>
        <taxon>Phaseoleae</taxon>
        <taxon>Vigna</taxon>
    </lineage>
</organism>